<gene>
    <name evidence="1" type="ORF">M421DRAFT_381010</name>
</gene>
<name>A0A6A5RR57_9PLEO</name>
<dbReference type="Proteomes" id="UP000800082">
    <property type="component" value="Unassembled WGS sequence"/>
</dbReference>
<sequence>MNRARDLANESPWLREDLSLTRLSVPAACDRSRLERVMVHAPVASRDETAMVTAPRTNCQRQPTHFGLNAGGTPRECECVDPTRLEVATSRLLISRRSLYTFTFLSGCRSFFTKCGRRLGQWLQLQLRAWYQKLGEQQRSSPLQRPMLGVTFACLAWTRYLATILKHHTIG</sequence>
<evidence type="ECO:0000313" key="1">
    <source>
        <dbReference type="EMBL" id="KAF1929933.1"/>
    </source>
</evidence>
<dbReference type="AlphaFoldDB" id="A0A6A5RR57"/>
<accession>A0A6A5RR57</accession>
<reference evidence="1" key="1">
    <citation type="journal article" date="2020" name="Stud. Mycol.">
        <title>101 Dothideomycetes genomes: a test case for predicting lifestyles and emergence of pathogens.</title>
        <authorList>
            <person name="Haridas S."/>
            <person name="Albert R."/>
            <person name="Binder M."/>
            <person name="Bloem J."/>
            <person name="Labutti K."/>
            <person name="Salamov A."/>
            <person name="Andreopoulos B."/>
            <person name="Baker S."/>
            <person name="Barry K."/>
            <person name="Bills G."/>
            <person name="Bluhm B."/>
            <person name="Cannon C."/>
            <person name="Castanera R."/>
            <person name="Culley D."/>
            <person name="Daum C."/>
            <person name="Ezra D."/>
            <person name="Gonzalez J."/>
            <person name="Henrissat B."/>
            <person name="Kuo A."/>
            <person name="Liang C."/>
            <person name="Lipzen A."/>
            <person name="Lutzoni F."/>
            <person name="Magnuson J."/>
            <person name="Mondo S."/>
            <person name="Nolan M."/>
            <person name="Ohm R."/>
            <person name="Pangilinan J."/>
            <person name="Park H.-J."/>
            <person name="Ramirez L."/>
            <person name="Alfaro M."/>
            <person name="Sun H."/>
            <person name="Tritt A."/>
            <person name="Yoshinaga Y."/>
            <person name="Zwiers L.-H."/>
            <person name="Turgeon B."/>
            <person name="Goodwin S."/>
            <person name="Spatafora J."/>
            <person name="Crous P."/>
            <person name="Grigoriev I."/>
        </authorList>
    </citation>
    <scope>NUCLEOTIDE SEQUENCE</scope>
    <source>
        <strain evidence="1">CBS 183.55</strain>
    </source>
</reference>
<keyword evidence="2" id="KW-1185">Reference proteome</keyword>
<dbReference type="EMBL" id="ML978964">
    <property type="protein sequence ID" value="KAF1929933.1"/>
    <property type="molecule type" value="Genomic_DNA"/>
</dbReference>
<organism evidence="1 2">
    <name type="scientific">Didymella exigua CBS 183.55</name>
    <dbReference type="NCBI Taxonomy" id="1150837"/>
    <lineage>
        <taxon>Eukaryota</taxon>
        <taxon>Fungi</taxon>
        <taxon>Dikarya</taxon>
        <taxon>Ascomycota</taxon>
        <taxon>Pezizomycotina</taxon>
        <taxon>Dothideomycetes</taxon>
        <taxon>Pleosporomycetidae</taxon>
        <taxon>Pleosporales</taxon>
        <taxon>Pleosporineae</taxon>
        <taxon>Didymellaceae</taxon>
        <taxon>Didymella</taxon>
    </lineage>
</organism>
<evidence type="ECO:0000313" key="2">
    <source>
        <dbReference type="Proteomes" id="UP000800082"/>
    </source>
</evidence>
<protein>
    <submittedName>
        <fullName evidence="1">Uncharacterized protein</fullName>
    </submittedName>
</protein>
<dbReference type="RefSeq" id="XP_033450181.1">
    <property type="nucleotide sequence ID" value="XM_033589858.1"/>
</dbReference>
<dbReference type="GeneID" id="54347507"/>
<proteinExistence type="predicted"/>